<dbReference type="Proteomes" id="UP001153954">
    <property type="component" value="Unassembled WGS sequence"/>
</dbReference>
<proteinExistence type="predicted"/>
<accession>A0AAU9VD59</accession>
<comment type="caution">
    <text evidence="1">The sequence shown here is derived from an EMBL/GenBank/DDBJ whole genome shotgun (WGS) entry which is preliminary data.</text>
</comment>
<gene>
    <name evidence="1" type="ORF">EEDITHA_LOCUS23045</name>
</gene>
<reference evidence="1" key="1">
    <citation type="submission" date="2022-03" db="EMBL/GenBank/DDBJ databases">
        <authorList>
            <person name="Tunstrom K."/>
        </authorList>
    </citation>
    <scope>NUCLEOTIDE SEQUENCE</scope>
</reference>
<protein>
    <submittedName>
        <fullName evidence="1">Uncharacterized protein</fullName>
    </submittedName>
</protein>
<evidence type="ECO:0000313" key="2">
    <source>
        <dbReference type="Proteomes" id="UP001153954"/>
    </source>
</evidence>
<dbReference type="AlphaFoldDB" id="A0AAU9VD59"/>
<sequence>MLHRIALAISSIYKPDPCAVTEKRFKDNMPGPDFARSFLKRHSDKITQRISENVKRSRAAVSTDILKDYLEQLQESISGVPIA</sequence>
<name>A0AAU9VD59_EUPED</name>
<evidence type="ECO:0000313" key="1">
    <source>
        <dbReference type="EMBL" id="CAH2109184.1"/>
    </source>
</evidence>
<organism evidence="1 2">
    <name type="scientific">Euphydryas editha</name>
    <name type="common">Edith's checkerspot</name>
    <dbReference type="NCBI Taxonomy" id="104508"/>
    <lineage>
        <taxon>Eukaryota</taxon>
        <taxon>Metazoa</taxon>
        <taxon>Ecdysozoa</taxon>
        <taxon>Arthropoda</taxon>
        <taxon>Hexapoda</taxon>
        <taxon>Insecta</taxon>
        <taxon>Pterygota</taxon>
        <taxon>Neoptera</taxon>
        <taxon>Endopterygota</taxon>
        <taxon>Lepidoptera</taxon>
        <taxon>Glossata</taxon>
        <taxon>Ditrysia</taxon>
        <taxon>Papilionoidea</taxon>
        <taxon>Nymphalidae</taxon>
        <taxon>Nymphalinae</taxon>
        <taxon>Euphydryas</taxon>
    </lineage>
</organism>
<dbReference type="EMBL" id="CAKOGL010000064">
    <property type="protein sequence ID" value="CAH2109184.1"/>
    <property type="molecule type" value="Genomic_DNA"/>
</dbReference>
<keyword evidence="2" id="KW-1185">Reference proteome</keyword>